<protein>
    <submittedName>
        <fullName evidence="1">Uncharacterized protein</fullName>
    </submittedName>
</protein>
<sequence>MTHVSGPSISGSESTFNTEPRPIGCAPIKAYFQDLQADKQLFLEAKARLDRDLFDPEACIQEILRIDDADDAFESPSKKSNYQVKDANALRAANATAAETLASWRPSPSKRKRSPSLAQEEVIDLTTSSSPPALTFDLKSRLMATNVRETNLPPQTMFGVLMPPKPRDPWRRFRGEQSLPFAHQLEHPGLNHSMSAMTKAIVDNEPGKHGGKHNNDGSDLLNAIKKPQNTERPSLQVNLPPTEAQSQSSERDSGCNEGSMQFHMIEMPQMPAIHALQPDRQQDESLTQSQPPSNRPARKYLSSLDTTTHVPVFYYTKKNDKKDGKKTDKKKSHQTKPLGDVPNHVRPVAAQPTSMLASQLPSELSSMPSSDPFPIAPSKSATLPPPGPVPEPVAKPVASGPVIQSYVQSDQHAVPNESSTLASEISAIDSINQCRIGQDRIYSTVAYF</sequence>
<name>A0ACC3DBX2_9PEZI</name>
<evidence type="ECO:0000313" key="2">
    <source>
        <dbReference type="Proteomes" id="UP001186974"/>
    </source>
</evidence>
<reference evidence="1" key="1">
    <citation type="submission" date="2024-09" db="EMBL/GenBank/DDBJ databases">
        <title>Black Yeasts Isolated from many extreme environments.</title>
        <authorList>
            <person name="Coleine C."/>
            <person name="Stajich J.E."/>
            <person name="Selbmann L."/>
        </authorList>
    </citation>
    <scope>NUCLEOTIDE SEQUENCE</scope>
    <source>
        <strain evidence="1">CCFEE 5737</strain>
    </source>
</reference>
<dbReference type="Proteomes" id="UP001186974">
    <property type="component" value="Unassembled WGS sequence"/>
</dbReference>
<gene>
    <name evidence="1" type="ORF">LTS18_012495</name>
</gene>
<proteinExistence type="predicted"/>
<dbReference type="EMBL" id="JAWDJW010006371">
    <property type="protein sequence ID" value="KAK3065048.1"/>
    <property type="molecule type" value="Genomic_DNA"/>
</dbReference>
<keyword evidence="2" id="KW-1185">Reference proteome</keyword>
<comment type="caution">
    <text evidence="1">The sequence shown here is derived from an EMBL/GenBank/DDBJ whole genome shotgun (WGS) entry which is preliminary data.</text>
</comment>
<organism evidence="1 2">
    <name type="scientific">Coniosporium uncinatum</name>
    <dbReference type="NCBI Taxonomy" id="93489"/>
    <lineage>
        <taxon>Eukaryota</taxon>
        <taxon>Fungi</taxon>
        <taxon>Dikarya</taxon>
        <taxon>Ascomycota</taxon>
        <taxon>Pezizomycotina</taxon>
        <taxon>Dothideomycetes</taxon>
        <taxon>Dothideomycetes incertae sedis</taxon>
        <taxon>Coniosporium</taxon>
    </lineage>
</organism>
<accession>A0ACC3DBX2</accession>
<evidence type="ECO:0000313" key="1">
    <source>
        <dbReference type="EMBL" id="KAK3065048.1"/>
    </source>
</evidence>